<dbReference type="InterPro" id="IPR051604">
    <property type="entry name" value="Ergot_Alk_Oxidoreductase"/>
</dbReference>
<dbReference type="Proteomes" id="UP001055460">
    <property type="component" value="Chromosome"/>
</dbReference>
<dbReference type="PANTHER" id="PTHR43162">
    <property type="match status" value="1"/>
</dbReference>
<dbReference type="SUPFAM" id="SSF51735">
    <property type="entry name" value="NAD(P)-binding Rossmann-fold domains"/>
    <property type="match status" value="1"/>
</dbReference>
<proteinExistence type="predicted"/>
<dbReference type="OrthoDB" id="109735at2"/>
<organism evidence="2 3">
    <name type="scientific">Ensifer adhaerens</name>
    <name type="common">Sinorhizobium morelense</name>
    <dbReference type="NCBI Taxonomy" id="106592"/>
    <lineage>
        <taxon>Bacteria</taxon>
        <taxon>Pseudomonadati</taxon>
        <taxon>Pseudomonadota</taxon>
        <taxon>Alphaproteobacteria</taxon>
        <taxon>Hyphomicrobiales</taxon>
        <taxon>Rhizobiaceae</taxon>
        <taxon>Sinorhizobium/Ensifer group</taxon>
        <taxon>Ensifer</taxon>
    </lineage>
</organism>
<sequence length="276" mass="29955">MSRKVTLVLGGTGKTGRRVADRLRERGIAVRIGARSASPSFDWTDEATWTPALENVDRIYVCYQPDLAVPGAVDVIDRFSSLAVRSGIKRLVLLSGRGEDEAEASERALQASGADWTVIRGSWFFENFDEGFLADGVVSGSVFLPVDEVTEPFVSCDDIADVAVEALLDDAHIGKVYALTGPRLMTFAQAVAEIAAAANRRISYQAIPVSDFAAHLKADGVPDDYVELIRYLFTSVLDGRNSSMTSDVERVLGRRPRDFADYARETAATGVWSLAA</sequence>
<reference evidence="2" key="1">
    <citation type="submission" date="2022-06" db="EMBL/GenBank/DDBJ databases">
        <title>Physiological and biochemical characterization and genomic elucidation of a strain of the genus Ensifer adhaerens M8 that combines arsenic oxidation and chromium reduction.</title>
        <authorList>
            <person name="Li X."/>
            <person name="Yu c."/>
        </authorList>
    </citation>
    <scope>NUCLEOTIDE SEQUENCE</scope>
    <source>
        <strain evidence="2">M8</strain>
    </source>
</reference>
<dbReference type="InterPro" id="IPR036291">
    <property type="entry name" value="NAD(P)-bd_dom_sf"/>
</dbReference>
<feature type="domain" description="NAD(P)-binding" evidence="1">
    <location>
        <begin position="10"/>
        <end position="169"/>
    </location>
</feature>
<dbReference type="EMBL" id="CP098807">
    <property type="protein sequence ID" value="USJ22031.1"/>
    <property type="molecule type" value="Genomic_DNA"/>
</dbReference>
<evidence type="ECO:0000313" key="3">
    <source>
        <dbReference type="Proteomes" id="UP001055460"/>
    </source>
</evidence>
<dbReference type="Pfam" id="PF13460">
    <property type="entry name" value="NAD_binding_10"/>
    <property type="match status" value="1"/>
</dbReference>
<protein>
    <submittedName>
        <fullName evidence="2">NAD(P)H-binding protein</fullName>
    </submittedName>
</protein>
<dbReference type="Gene3D" id="3.90.25.10">
    <property type="entry name" value="UDP-galactose 4-epimerase, domain 1"/>
    <property type="match status" value="1"/>
</dbReference>
<dbReference type="Gene3D" id="3.40.50.720">
    <property type="entry name" value="NAD(P)-binding Rossmann-like Domain"/>
    <property type="match status" value="1"/>
</dbReference>
<gene>
    <name evidence="2" type="ORF">NE863_11970</name>
</gene>
<name>A0A9Q9D8P4_ENSAD</name>
<dbReference type="InterPro" id="IPR016040">
    <property type="entry name" value="NAD(P)-bd_dom"/>
</dbReference>
<evidence type="ECO:0000259" key="1">
    <source>
        <dbReference type="Pfam" id="PF13460"/>
    </source>
</evidence>
<dbReference type="RefSeq" id="WP_110818700.1">
    <property type="nucleotide sequence ID" value="NZ_CP098807.1"/>
</dbReference>
<dbReference type="PANTHER" id="PTHR43162:SF1">
    <property type="entry name" value="PRESTALK A DIFFERENTIATION PROTEIN A"/>
    <property type="match status" value="1"/>
</dbReference>
<dbReference type="AlphaFoldDB" id="A0A9Q9D8P4"/>
<evidence type="ECO:0000313" key="2">
    <source>
        <dbReference type="EMBL" id="USJ22031.1"/>
    </source>
</evidence>
<accession>A0A9Q9D8P4</accession>